<feature type="transmembrane region" description="Helical" evidence="1">
    <location>
        <begin position="37"/>
        <end position="60"/>
    </location>
</feature>
<feature type="transmembrane region" description="Helical" evidence="1">
    <location>
        <begin position="86"/>
        <end position="106"/>
    </location>
</feature>
<dbReference type="Pfam" id="PF19803">
    <property type="entry name" value="DUF6286"/>
    <property type="match status" value="1"/>
</dbReference>
<dbReference type="InterPro" id="IPR046253">
    <property type="entry name" value="DUF6286"/>
</dbReference>
<dbReference type="RefSeq" id="WP_204058366.1">
    <property type="nucleotide sequence ID" value="NZ_BAAAGP010000010.1"/>
</dbReference>
<keyword evidence="1" id="KW-1133">Transmembrane helix</keyword>
<gene>
    <name evidence="3" type="ORF">Mco01_39860</name>
</gene>
<keyword evidence="1" id="KW-0812">Transmembrane</keyword>
<dbReference type="EMBL" id="BOOC01000018">
    <property type="protein sequence ID" value="GIH40986.1"/>
    <property type="molecule type" value="Genomic_DNA"/>
</dbReference>
<organism evidence="3 4">
    <name type="scientific">Microbispora corallina</name>
    <dbReference type="NCBI Taxonomy" id="83302"/>
    <lineage>
        <taxon>Bacteria</taxon>
        <taxon>Bacillati</taxon>
        <taxon>Actinomycetota</taxon>
        <taxon>Actinomycetes</taxon>
        <taxon>Streptosporangiales</taxon>
        <taxon>Streptosporangiaceae</taxon>
        <taxon>Microbispora</taxon>
    </lineage>
</organism>
<name>A0ABQ4G1Q6_9ACTN</name>
<proteinExistence type="predicted"/>
<sequence length="202" mass="21500">MTPGHGPSEGPRFFVPARRPESRGVARAFRPTRAGPAGIVALVLLALGVVTAVQVITTLLGNPVRIVPYDQVARWLRTTTWDDGRALAVASALVLLGLLLLLIALVPGRGRMVTLTTGDPDLAVGVPRRTLSAVLTAAASHVDGVRHARARVHGWRADVRADTDLRDTAGVGERVRAAVERELDRLAPAHPMSVRVRTHGPS</sequence>
<feature type="domain" description="DUF6286" evidence="2">
    <location>
        <begin position="95"/>
        <end position="198"/>
    </location>
</feature>
<accession>A0ABQ4G1Q6</accession>
<evidence type="ECO:0000256" key="1">
    <source>
        <dbReference type="SAM" id="Phobius"/>
    </source>
</evidence>
<dbReference type="Proteomes" id="UP000603904">
    <property type="component" value="Unassembled WGS sequence"/>
</dbReference>
<comment type="caution">
    <text evidence="3">The sequence shown here is derived from an EMBL/GenBank/DDBJ whole genome shotgun (WGS) entry which is preliminary data.</text>
</comment>
<evidence type="ECO:0000259" key="2">
    <source>
        <dbReference type="Pfam" id="PF19803"/>
    </source>
</evidence>
<evidence type="ECO:0000313" key="4">
    <source>
        <dbReference type="Proteomes" id="UP000603904"/>
    </source>
</evidence>
<keyword evidence="4" id="KW-1185">Reference proteome</keyword>
<protein>
    <recommendedName>
        <fullName evidence="2">DUF6286 domain-containing protein</fullName>
    </recommendedName>
</protein>
<reference evidence="3 4" key="1">
    <citation type="submission" date="2021-01" db="EMBL/GenBank/DDBJ databases">
        <title>Whole genome shotgun sequence of Microbispora corallina NBRC 16416.</title>
        <authorList>
            <person name="Komaki H."/>
            <person name="Tamura T."/>
        </authorList>
    </citation>
    <scope>NUCLEOTIDE SEQUENCE [LARGE SCALE GENOMIC DNA]</scope>
    <source>
        <strain evidence="3 4">NBRC 16416</strain>
    </source>
</reference>
<evidence type="ECO:0000313" key="3">
    <source>
        <dbReference type="EMBL" id="GIH40986.1"/>
    </source>
</evidence>
<keyword evidence="1" id="KW-0472">Membrane</keyword>